<proteinExistence type="predicted"/>
<reference evidence="2 3" key="1">
    <citation type="submission" date="2020-08" db="EMBL/GenBank/DDBJ databases">
        <authorList>
            <person name="Hejnol A."/>
        </authorList>
    </citation>
    <scope>NUCLEOTIDE SEQUENCE [LARGE SCALE GENOMIC DNA]</scope>
</reference>
<dbReference type="SUPFAM" id="SSF52200">
    <property type="entry name" value="Toll/Interleukin receptor TIR domain"/>
    <property type="match status" value="1"/>
</dbReference>
<feature type="compositionally biased region" description="Polar residues" evidence="1">
    <location>
        <begin position="28"/>
        <end position="51"/>
    </location>
</feature>
<evidence type="ECO:0000313" key="3">
    <source>
        <dbReference type="Proteomes" id="UP000549394"/>
    </source>
</evidence>
<evidence type="ECO:0000256" key="1">
    <source>
        <dbReference type="SAM" id="MobiDB-lite"/>
    </source>
</evidence>
<keyword evidence="3" id="KW-1185">Reference proteome</keyword>
<accession>A0A7I8VQ04</accession>
<dbReference type="InterPro" id="IPR011989">
    <property type="entry name" value="ARM-like"/>
</dbReference>
<dbReference type="OrthoDB" id="2148946at2759"/>
<organism evidence="2 3">
    <name type="scientific">Dimorphilus gyrociliatus</name>
    <dbReference type="NCBI Taxonomy" id="2664684"/>
    <lineage>
        <taxon>Eukaryota</taxon>
        <taxon>Metazoa</taxon>
        <taxon>Spiralia</taxon>
        <taxon>Lophotrochozoa</taxon>
        <taxon>Annelida</taxon>
        <taxon>Polychaeta</taxon>
        <taxon>Polychaeta incertae sedis</taxon>
        <taxon>Dinophilidae</taxon>
        <taxon>Dimorphilus</taxon>
    </lineage>
</organism>
<dbReference type="Gene3D" id="1.25.10.10">
    <property type="entry name" value="Leucine-rich Repeat Variant"/>
    <property type="match status" value="1"/>
</dbReference>
<dbReference type="Proteomes" id="UP000549394">
    <property type="component" value="Unassembled WGS sequence"/>
</dbReference>
<dbReference type="EMBL" id="CAJFCJ010000007">
    <property type="protein sequence ID" value="CAD5117542.1"/>
    <property type="molecule type" value="Genomic_DNA"/>
</dbReference>
<feature type="region of interest" description="Disordered" evidence="1">
    <location>
        <begin position="1"/>
        <end position="68"/>
    </location>
</feature>
<dbReference type="PANTHER" id="PTHR46270:SF2">
    <property type="entry name" value="TIR DOMAIN-CONTAINING PROTEIN"/>
    <property type="match status" value="1"/>
</dbReference>
<dbReference type="PANTHER" id="PTHR46270">
    <property type="entry name" value="ARMADILLO-TYPE FOLD-RELATED"/>
    <property type="match status" value="1"/>
</dbReference>
<dbReference type="InterPro" id="IPR035897">
    <property type="entry name" value="Toll_tir_struct_dom_sf"/>
</dbReference>
<comment type="caution">
    <text evidence="2">The sequence shown here is derived from an EMBL/GenBank/DDBJ whole genome shotgun (WGS) entry which is preliminary data.</text>
</comment>
<dbReference type="Gene3D" id="3.40.50.10140">
    <property type="entry name" value="Toll/interleukin-1 receptor homology (TIR) domain"/>
    <property type="match status" value="1"/>
</dbReference>
<evidence type="ECO:0000313" key="2">
    <source>
        <dbReference type="EMBL" id="CAD5117542.1"/>
    </source>
</evidence>
<sequence length="1318" mass="148507">MGNENSSHSKDSRNRPPRSLKNDRHSSRSTSVESPMSQESVEPVETTQIVQAENIERPESTETVDVEESPHQALLLAIKEAMLSSRQENQVEHAAIAILSNIEEITQSSSSEQETKENTAKFIKVFVAVGLPKIFMVEFKKAAAFLTERSITETSVSLFKTVGILVEMFRLLSSYGKSEWVKHMDDDSGKKVATVLINILNWHGTDRVPSLDLHASLICSICNFLSVIYIDPLTDTEMKEVVKNHLEKLNELNHSDVKNAASNALLLIQLKETARNREPRVEAELLQQIQQFGQLLDRRNNQTQISDRQKQIEAVKLVEVGMHRVLVENIKRWLLSPHKWAAFNQSGKMSSDVNEWFSQVAAMCKVSKLFCTAITRAGIHTPLIDFLNNDQVQDAFERNDKTQAIVAFSISTLNSIGGQRMARRLLDNSQVSKVLVYYATTSKSVNVTGLSYLALSRLAALCPYKSKAELGPNPTLSDCEMLLATYAAYKQLGGVLGDFLAKYTDLPKIFTKAMLELSVKSEEPLDESDFKLRIRPVIASISLFSDKSLQFSESVVEHGISAAVEKLLSSRNYKINIKEDRYGDVLNVCTNLVAYCLRSRKSWKSFDRPILWKSLFDIANNESLGKDHVLRATSMLGFVQVYNVIRQSDSIIQPFGKPEFPSLTASSNDMALLLRLWNCTNDDEEKMLGDYLAFLNLGTIYAKKCIELVPTTKSISEILNDNDSVVETRQMLAIINNIVLESEIFAVQLCQGGLLDCLCSILQAPQSIKGLANSLLEPSVCILHGCALYEKSMPFYAKSKVMEALLPYVVPEALNIKDLADDLKRRAGTAALLINYYDPIQVQPFLENIRIRKSSFDQLQYLKNMYASTKVAQKDQRKMLMKYLNDCGLAKAMAEQLQQMHTNDTLVEEFALTDLLLTNMLNMTDSDERFSNELRDNDALLAVQEIVRDPRVRQQSTTDGKYTAIVGTGLSILANCAQYQSNRNALVGMRMIDDLLLYVQLDGHLDTLRVPAMMTISFLVNEDNAHVLRTTSRDRLLRYMLEQLEQCALNDVSNGYKPSELLCGLRRLALNETNAAALVYEDTLPLLATLIEHFSTKSLNQTESLEHSLYLLWTLLFIDDNKKAVRDDTMLIAQLEELAKQEYADINIRQIAQGVLFEVDITGSRSLPVLNRQLSMKDSYSTPKTYISFDNRDISVAQCVSYYLRGRNVDVVTTREILQSAVNPYSTLSRIVKSVPVIIVIMSRHYIQSSHSRTEAQLAAAWRKKILPVKGRRLKIGGWLARLTVGLHTIDLSKRVPDHCRQKSLEEIYESVVNEINP</sequence>
<feature type="compositionally biased region" description="Basic and acidic residues" evidence="1">
    <location>
        <begin position="7"/>
        <end position="26"/>
    </location>
</feature>
<protein>
    <submittedName>
        <fullName evidence="2">DgyrCDS6306</fullName>
    </submittedName>
</protein>
<gene>
    <name evidence="2" type="ORF">DGYR_LOCUS6061</name>
</gene>
<dbReference type="GO" id="GO:0007165">
    <property type="term" value="P:signal transduction"/>
    <property type="evidence" value="ECO:0007669"/>
    <property type="project" value="InterPro"/>
</dbReference>
<name>A0A7I8VQ04_9ANNE</name>